<name>A0A5B0Q8Q7_PUCGR</name>
<evidence type="ECO:0000256" key="1">
    <source>
        <dbReference type="ARBA" id="ARBA00001968"/>
    </source>
</evidence>
<reference evidence="5 6" key="1">
    <citation type="submission" date="2019-05" db="EMBL/GenBank/DDBJ databases">
        <title>Emergence of the Ug99 lineage of the wheat stem rust pathogen through somatic hybridization.</title>
        <authorList>
            <person name="Li F."/>
            <person name="Upadhyaya N.M."/>
            <person name="Sperschneider J."/>
            <person name="Matny O."/>
            <person name="Nguyen-Phuc H."/>
            <person name="Mago R."/>
            <person name="Raley C."/>
            <person name="Miller M.E."/>
            <person name="Silverstein K.A.T."/>
            <person name="Henningsen E."/>
            <person name="Hirsch C.D."/>
            <person name="Visser B."/>
            <person name="Pretorius Z.A."/>
            <person name="Steffenson B.J."/>
            <person name="Schwessinger B."/>
            <person name="Dodds P.N."/>
            <person name="Figueroa M."/>
        </authorList>
    </citation>
    <scope>NUCLEOTIDE SEQUENCE [LARGE SCALE GENOMIC DNA]</scope>
    <source>
        <strain evidence="5 6">Ug99</strain>
    </source>
</reference>
<comment type="cofactor">
    <cofactor evidence="1">
        <name>a divalent metal cation</name>
        <dbReference type="ChEBI" id="CHEBI:60240"/>
    </cofactor>
</comment>
<sequence>MLRNVVERTFGTWKKRFPILVHPLEYSLETQGKLVLALAVLHNIIIDNHGQSDYFADPNYVGDAPQEDEIPEEEEEDQVSLSQAQQRAAHKLWRDSLAKEMWEQYSNYLRQRGS</sequence>
<gene>
    <name evidence="5" type="ORF">PGTUg99_024027</name>
</gene>
<feature type="region of interest" description="Disordered" evidence="3">
    <location>
        <begin position="61"/>
        <end position="84"/>
    </location>
</feature>
<evidence type="ECO:0000259" key="4">
    <source>
        <dbReference type="Pfam" id="PF13359"/>
    </source>
</evidence>
<evidence type="ECO:0000313" key="6">
    <source>
        <dbReference type="Proteomes" id="UP000325313"/>
    </source>
</evidence>
<proteinExistence type="predicted"/>
<accession>A0A5B0Q8Q7</accession>
<dbReference type="InterPro" id="IPR027806">
    <property type="entry name" value="HARBI1_dom"/>
</dbReference>
<dbReference type="GO" id="GO:0046872">
    <property type="term" value="F:metal ion binding"/>
    <property type="evidence" value="ECO:0007669"/>
    <property type="project" value="UniProtKB-KW"/>
</dbReference>
<dbReference type="Pfam" id="PF13359">
    <property type="entry name" value="DDE_Tnp_4"/>
    <property type="match status" value="1"/>
</dbReference>
<organism evidence="5 6">
    <name type="scientific">Puccinia graminis f. sp. tritici</name>
    <dbReference type="NCBI Taxonomy" id="56615"/>
    <lineage>
        <taxon>Eukaryota</taxon>
        <taxon>Fungi</taxon>
        <taxon>Dikarya</taxon>
        <taxon>Basidiomycota</taxon>
        <taxon>Pucciniomycotina</taxon>
        <taxon>Pucciniomycetes</taxon>
        <taxon>Pucciniales</taxon>
        <taxon>Pucciniaceae</taxon>
        <taxon>Puccinia</taxon>
    </lineage>
</organism>
<dbReference type="EMBL" id="VDEP01000304">
    <property type="protein sequence ID" value="KAA1109581.1"/>
    <property type="molecule type" value="Genomic_DNA"/>
</dbReference>
<evidence type="ECO:0000313" key="5">
    <source>
        <dbReference type="EMBL" id="KAA1109581.1"/>
    </source>
</evidence>
<feature type="domain" description="DDE Tnp4" evidence="4">
    <location>
        <begin position="2"/>
        <end position="43"/>
    </location>
</feature>
<feature type="compositionally biased region" description="Acidic residues" evidence="3">
    <location>
        <begin position="65"/>
        <end position="78"/>
    </location>
</feature>
<comment type="caution">
    <text evidence="5">The sequence shown here is derived from an EMBL/GenBank/DDBJ whole genome shotgun (WGS) entry which is preliminary data.</text>
</comment>
<dbReference type="Proteomes" id="UP000325313">
    <property type="component" value="Unassembled WGS sequence"/>
</dbReference>
<protein>
    <recommendedName>
        <fullName evidence="4">DDE Tnp4 domain-containing protein</fullName>
    </recommendedName>
</protein>
<keyword evidence="2" id="KW-0479">Metal-binding</keyword>
<evidence type="ECO:0000256" key="2">
    <source>
        <dbReference type="ARBA" id="ARBA00022723"/>
    </source>
</evidence>
<evidence type="ECO:0000256" key="3">
    <source>
        <dbReference type="SAM" id="MobiDB-lite"/>
    </source>
</evidence>
<dbReference type="AlphaFoldDB" id="A0A5B0Q8Q7"/>